<dbReference type="AlphaFoldDB" id="A0A9N9S1J5"/>
<protein>
    <recommendedName>
        <fullName evidence="4">ER-bound oxygenase mpaB/mpaB'/Rubber oxygenase catalytic domain-containing protein</fullName>
    </recommendedName>
</protein>
<reference evidence="2" key="2">
    <citation type="submission" date="2022-10" db="EMBL/GenBank/DDBJ databases">
        <authorList>
            <consortium name="ENA_rothamsted_submissions"/>
            <consortium name="culmorum"/>
            <person name="King R."/>
        </authorList>
    </citation>
    <scope>NUCLEOTIDE SEQUENCE</scope>
</reference>
<dbReference type="PANTHER" id="PTHR37159">
    <property type="entry name" value="GH11867P"/>
    <property type="match status" value="1"/>
</dbReference>
<dbReference type="Proteomes" id="UP001153620">
    <property type="component" value="Chromosome 3"/>
</dbReference>
<keyword evidence="1" id="KW-0812">Transmembrane</keyword>
<sequence length="286" mass="33596">MMFAMYLGLVAILAIPSVLKILIYTKKSSPTEAAYKRYIQTIFHTLRWFRYDLKPGTIAWNSLETVRKMHLYASCSASSAKVGIISQIDLSITQFSFMGFAVLFRKELGIQCDNNEMEDFCHFWRVIGHLHGIKDEFNVCCSTLEETEEKLQIIQKEFLLPQLTNPSEAFKEYSKFIISGAQCFDILDYYEPIVFMMKRLIGVTGYHYFESEIPPSFDRKNLKYLKLSYLDRVNLFLSIISRQFMLKICIIRWINNFGTFVAEFFVRYFPFIAIIRFGVRKAYVRI</sequence>
<evidence type="ECO:0008006" key="4">
    <source>
        <dbReference type="Google" id="ProtNLM"/>
    </source>
</evidence>
<dbReference type="OrthoDB" id="6361347at2759"/>
<keyword evidence="1" id="KW-1133">Transmembrane helix</keyword>
<organism evidence="2 3">
    <name type="scientific">Chironomus riparius</name>
    <dbReference type="NCBI Taxonomy" id="315576"/>
    <lineage>
        <taxon>Eukaryota</taxon>
        <taxon>Metazoa</taxon>
        <taxon>Ecdysozoa</taxon>
        <taxon>Arthropoda</taxon>
        <taxon>Hexapoda</taxon>
        <taxon>Insecta</taxon>
        <taxon>Pterygota</taxon>
        <taxon>Neoptera</taxon>
        <taxon>Endopterygota</taxon>
        <taxon>Diptera</taxon>
        <taxon>Nematocera</taxon>
        <taxon>Chironomoidea</taxon>
        <taxon>Chironomidae</taxon>
        <taxon>Chironominae</taxon>
        <taxon>Chironomus</taxon>
    </lineage>
</organism>
<accession>A0A9N9S1J5</accession>
<dbReference type="PANTHER" id="PTHR37159:SF1">
    <property type="entry name" value="GH11867P"/>
    <property type="match status" value="1"/>
</dbReference>
<gene>
    <name evidence="2" type="ORF">CHIRRI_LOCUS11125</name>
</gene>
<keyword evidence="1" id="KW-0472">Membrane</keyword>
<evidence type="ECO:0000256" key="1">
    <source>
        <dbReference type="SAM" id="Phobius"/>
    </source>
</evidence>
<proteinExistence type="predicted"/>
<feature type="transmembrane region" description="Helical" evidence="1">
    <location>
        <begin position="260"/>
        <end position="279"/>
    </location>
</feature>
<evidence type="ECO:0000313" key="3">
    <source>
        <dbReference type="Proteomes" id="UP001153620"/>
    </source>
</evidence>
<keyword evidence="3" id="KW-1185">Reference proteome</keyword>
<feature type="transmembrane region" description="Helical" evidence="1">
    <location>
        <begin position="6"/>
        <end position="23"/>
    </location>
</feature>
<reference evidence="2" key="1">
    <citation type="submission" date="2022-01" db="EMBL/GenBank/DDBJ databases">
        <authorList>
            <person name="King R."/>
        </authorList>
    </citation>
    <scope>NUCLEOTIDE SEQUENCE</scope>
</reference>
<name>A0A9N9S1J5_9DIPT</name>
<dbReference type="EMBL" id="OU895879">
    <property type="protein sequence ID" value="CAG9808283.1"/>
    <property type="molecule type" value="Genomic_DNA"/>
</dbReference>
<evidence type="ECO:0000313" key="2">
    <source>
        <dbReference type="EMBL" id="CAG9808283.1"/>
    </source>
</evidence>